<proteinExistence type="inferred from homology"/>
<comment type="caution">
    <text evidence="6">The sequence shown here is derived from an EMBL/GenBank/DDBJ whole genome shotgun (WGS) entry which is preliminary data.</text>
</comment>
<dbReference type="SUPFAM" id="SSF100950">
    <property type="entry name" value="NagB/RpiA/CoA transferase-like"/>
    <property type="match status" value="1"/>
</dbReference>
<keyword evidence="3 4" id="KW-0067">ATP-binding</keyword>
<dbReference type="InterPro" id="IPR037171">
    <property type="entry name" value="NagB/RpiA_transferase-like"/>
</dbReference>
<accession>A0A1S2LZ77</accession>
<keyword evidence="5" id="KW-0479">Metal-binding</keyword>
<evidence type="ECO:0000256" key="3">
    <source>
        <dbReference type="ARBA" id="ARBA00022840"/>
    </source>
</evidence>
<dbReference type="AlphaFoldDB" id="A0A1S2LZ77"/>
<dbReference type="OrthoDB" id="9801938at2"/>
<sequence length="181" mass="21198">MKKTYLRKKVKKCLQEMSDADYFELSSTIKKRFIASEEWKSSKTIGITISTQREVDTKSIIEEGWRQNKRIVVPKCFPKEKELKFYEINSFTDLEESFYSLKEPILTKTTFVAKENIDLLVVPGVVFDTRGFRIGYGGGYYDRYLINYKNKKISLAFHFQIVNEVPNEHHDIAVDKVICNT</sequence>
<dbReference type="PIRSF" id="PIRSF006806">
    <property type="entry name" value="FTHF_cligase"/>
    <property type="match status" value="1"/>
</dbReference>
<dbReference type="EMBL" id="MLQR01000004">
    <property type="protein sequence ID" value="OIJ16745.1"/>
    <property type="molecule type" value="Genomic_DNA"/>
</dbReference>
<dbReference type="EC" id="6.3.3.2" evidence="5"/>
<gene>
    <name evidence="6" type="ORF">BKP37_05835</name>
</gene>
<feature type="binding site" evidence="4">
    <location>
        <begin position="133"/>
        <end position="141"/>
    </location>
    <ligand>
        <name>ATP</name>
        <dbReference type="ChEBI" id="CHEBI:30616"/>
    </ligand>
</feature>
<evidence type="ECO:0000256" key="4">
    <source>
        <dbReference type="PIRSR" id="PIRSR006806-1"/>
    </source>
</evidence>
<dbReference type="GO" id="GO:0035999">
    <property type="term" value="P:tetrahydrofolate interconversion"/>
    <property type="evidence" value="ECO:0007669"/>
    <property type="project" value="TreeGrafter"/>
</dbReference>
<dbReference type="RefSeq" id="WP_071308730.1">
    <property type="nucleotide sequence ID" value="NZ_MLQR01000004.1"/>
</dbReference>
<reference evidence="6 7" key="1">
    <citation type="submission" date="2016-10" db="EMBL/GenBank/DDBJ databases">
        <title>Draft genome sequences of four alkaliphilic bacteria belonging to the Anaerobacillus genus.</title>
        <authorList>
            <person name="Bassil N.M."/>
            <person name="Lloyd J.R."/>
        </authorList>
    </citation>
    <scope>NUCLEOTIDE SEQUENCE [LARGE SCALE GENOMIC DNA]</scope>
    <source>
        <strain evidence="6 7">DSM 18345</strain>
    </source>
</reference>
<feature type="binding site" evidence="4">
    <location>
        <position position="54"/>
    </location>
    <ligand>
        <name>substrate</name>
    </ligand>
</feature>
<dbReference type="Pfam" id="PF01812">
    <property type="entry name" value="5-FTHF_cyc-lig"/>
    <property type="match status" value="1"/>
</dbReference>
<keyword evidence="6" id="KW-0436">Ligase</keyword>
<dbReference type="PANTHER" id="PTHR23407">
    <property type="entry name" value="ATPASE INHIBITOR/5-FORMYLTETRAHYDROFOLATE CYCLO-LIGASE"/>
    <property type="match status" value="1"/>
</dbReference>
<dbReference type="Proteomes" id="UP000179524">
    <property type="component" value="Unassembled WGS sequence"/>
</dbReference>
<dbReference type="GO" id="GO:0030272">
    <property type="term" value="F:5-formyltetrahydrofolate cyclo-ligase activity"/>
    <property type="evidence" value="ECO:0007669"/>
    <property type="project" value="UniProtKB-EC"/>
</dbReference>
<feature type="binding site" evidence="4">
    <location>
        <begin position="3"/>
        <end position="7"/>
    </location>
    <ligand>
        <name>ATP</name>
        <dbReference type="ChEBI" id="CHEBI:30616"/>
    </ligand>
</feature>
<comment type="catalytic activity">
    <reaction evidence="5">
        <text>(6S)-5-formyl-5,6,7,8-tetrahydrofolate + ATP = (6R)-5,10-methenyltetrahydrofolate + ADP + phosphate</text>
        <dbReference type="Rhea" id="RHEA:10488"/>
        <dbReference type="ChEBI" id="CHEBI:30616"/>
        <dbReference type="ChEBI" id="CHEBI:43474"/>
        <dbReference type="ChEBI" id="CHEBI:57455"/>
        <dbReference type="ChEBI" id="CHEBI:57457"/>
        <dbReference type="ChEBI" id="CHEBI:456216"/>
        <dbReference type="EC" id="6.3.3.2"/>
    </reaction>
</comment>
<dbReference type="GO" id="GO:0005524">
    <property type="term" value="F:ATP binding"/>
    <property type="evidence" value="ECO:0007669"/>
    <property type="project" value="UniProtKB-KW"/>
</dbReference>
<dbReference type="Gene3D" id="3.40.50.10420">
    <property type="entry name" value="NagB/RpiA/CoA transferase-like"/>
    <property type="match status" value="1"/>
</dbReference>
<dbReference type="PANTHER" id="PTHR23407:SF1">
    <property type="entry name" value="5-FORMYLTETRAHYDROFOLATE CYCLO-LIGASE"/>
    <property type="match status" value="1"/>
</dbReference>
<evidence type="ECO:0000313" key="7">
    <source>
        <dbReference type="Proteomes" id="UP000179524"/>
    </source>
</evidence>
<comment type="cofactor">
    <cofactor evidence="5">
        <name>Mg(2+)</name>
        <dbReference type="ChEBI" id="CHEBI:18420"/>
    </cofactor>
</comment>
<evidence type="ECO:0000256" key="1">
    <source>
        <dbReference type="ARBA" id="ARBA00010638"/>
    </source>
</evidence>
<keyword evidence="5" id="KW-0460">Magnesium</keyword>
<name>A0A1S2LZ77_9BACI</name>
<dbReference type="InterPro" id="IPR002698">
    <property type="entry name" value="FTHF_cligase"/>
</dbReference>
<comment type="similarity">
    <text evidence="1 5">Belongs to the 5-formyltetrahydrofolate cyclo-ligase family.</text>
</comment>
<dbReference type="GO" id="GO:0009396">
    <property type="term" value="P:folic acid-containing compound biosynthetic process"/>
    <property type="evidence" value="ECO:0007669"/>
    <property type="project" value="TreeGrafter"/>
</dbReference>
<dbReference type="InterPro" id="IPR024185">
    <property type="entry name" value="FTHF_cligase-like_sf"/>
</dbReference>
<evidence type="ECO:0000256" key="2">
    <source>
        <dbReference type="ARBA" id="ARBA00022741"/>
    </source>
</evidence>
<protein>
    <recommendedName>
        <fullName evidence="5">5-formyltetrahydrofolate cyclo-ligase</fullName>
        <ecNumber evidence="5">6.3.3.2</ecNumber>
    </recommendedName>
</protein>
<evidence type="ECO:0000256" key="5">
    <source>
        <dbReference type="RuleBase" id="RU361279"/>
    </source>
</evidence>
<dbReference type="GO" id="GO:0046872">
    <property type="term" value="F:metal ion binding"/>
    <property type="evidence" value="ECO:0007669"/>
    <property type="project" value="UniProtKB-KW"/>
</dbReference>
<feature type="binding site" evidence="4">
    <location>
        <position position="49"/>
    </location>
    <ligand>
        <name>substrate</name>
    </ligand>
</feature>
<evidence type="ECO:0000313" key="6">
    <source>
        <dbReference type="EMBL" id="OIJ16745.1"/>
    </source>
</evidence>
<keyword evidence="7" id="KW-1185">Reference proteome</keyword>
<dbReference type="NCBIfam" id="TIGR02727">
    <property type="entry name" value="MTHFS_bact"/>
    <property type="match status" value="1"/>
</dbReference>
<organism evidence="6 7">
    <name type="scientific">Anaerobacillus alkalilacustris</name>
    <dbReference type="NCBI Taxonomy" id="393763"/>
    <lineage>
        <taxon>Bacteria</taxon>
        <taxon>Bacillati</taxon>
        <taxon>Bacillota</taxon>
        <taxon>Bacilli</taxon>
        <taxon>Bacillales</taxon>
        <taxon>Bacillaceae</taxon>
        <taxon>Anaerobacillus</taxon>
    </lineage>
</organism>
<keyword evidence="2 4" id="KW-0547">Nucleotide-binding</keyword>